<evidence type="ECO:0000313" key="2">
    <source>
        <dbReference type="Proteomes" id="UP001634393"/>
    </source>
</evidence>
<organism evidence="1 2">
    <name type="scientific">Penstemon smallii</name>
    <dbReference type="NCBI Taxonomy" id="265156"/>
    <lineage>
        <taxon>Eukaryota</taxon>
        <taxon>Viridiplantae</taxon>
        <taxon>Streptophyta</taxon>
        <taxon>Embryophyta</taxon>
        <taxon>Tracheophyta</taxon>
        <taxon>Spermatophyta</taxon>
        <taxon>Magnoliopsida</taxon>
        <taxon>eudicotyledons</taxon>
        <taxon>Gunneridae</taxon>
        <taxon>Pentapetalae</taxon>
        <taxon>asterids</taxon>
        <taxon>lamiids</taxon>
        <taxon>Lamiales</taxon>
        <taxon>Plantaginaceae</taxon>
        <taxon>Cheloneae</taxon>
        <taxon>Penstemon</taxon>
    </lineage>
</organism>
<sequence>MVGFSSMTNVVSEGKRCTESRKTGNNAWGIRLVVGVCVSLSLRWQGVEQGWLVYVFPTQCCVCPCFDDHGGGSRIGKEVSAAQTNC</sequence>
<name>A0ABD3U3U1_9LAMI</name>
<accession>A0ABD3U3U1</accession>
<dbReference type="Proteomes" id="UP001634393">
    <property type="component" value="Unassembled WGS sequence"/>
</dbReference>
<gene>
    <name evidence="1" type="ORF">ACJIZ3_001522</name>
</gene>
<comment type="caution">
    <text evidence="1">The sequence shown here is derived from an EMBL/GenBank/DDBJ whole genome shotgun (WGS) entry which is preliminary data.</text>
</comment>
<protein>
    <submittedName>
        <fullName evidence="1">Uncharacterized protein</fullName>
    </submittedName>
</protein>
<evidence type="ECO:0000313" key="1">
    <source>
        <dbReference type="EMBL" id="KAL3844119.1"/>
    </source>
</evidence>
<keyword evidence="2" id="KW-1185">Reference proteome</keyword>
<dbReference type="EMBL" id="JBJXBP010000002">
    <property type="protein sequence ID" value="KAL3844119.1"/>
    <property type="molecule type" value="Genomic_DNA"/>
</dbReference>
<dbReference type="AlphaFoldDB" id="A0ABD3U3U1"/>
<proteinExistence type="predicted"/>
<reference evidence="1 2" key="1">
    <citation type="submission" date="2024-12" db="EMBL/GenBank/DDBJ databases">
        <title>The unique morphological basis and parallel evolutionary history of personate flowers in Penstemon.</title>
        <authorList>
            <person name="Depatie T.H."/>
            <person name="Wessinger C.A."/>
        </authorList>
    </citation>
    <scope>NUCLEOTIDE SEQUENCE [LARGE SCALE GENOMIC DNA]</scope>
    <source>
        <strain evidence="1">WTNN_2</strain>
        <tissue evidence="1">Leaf</tissue>
    </source>
</reference>